<dbReference type="InterPro" id="IPR001584">
    <property type="entry name" value="Integrase_cat-core"/>
</dbReference>
<keyword evidence="7" id="KW-0695">RNA-directed DNA polymerase</keyword>
<dbReference type="AlphaFoldDB" id="A0A8S1D2J1"/>
<dbReference type="OrthoDB" id="6742124at2759"/>
<dbReference type="Proteomes" id="UP000494165">
    <property type="component" value="Unassembled WGS sequence"/>
</dbReference>
<proteinExistence type="predicted"/>
<dbReference type="CDD" id="cd09274">
    <property type="entry name" value="RNase_HI_RT_Ty3"/>
    <property type="match status" value="1"/>
</dbReference>
<evidence type="ECO:0000313" key="11">
    <source>
        <dbReference type="Proteomes" id="UP000494165"/>
    </source>
</evidence>
<evidence type="ECO:0000259" key="9">
    <source>
        <dbReference type="PROSITE" id="PS50994"/>
    </source>
</evidence>
<dbReference type="GO" id="GO:0004519">
    <property type="term" value="F:endonuclease activity"/>
    <property type="evidence" value="ECO:0007669"/>
    <property type="project" value="UniProtKB-KW"/>
</dbReference>
<feature type="compositionally biased region" description="Basic and acidic residues" evidence="8">
    <location>
        <begin position="807"/>
        <end position="819"/>
    </location>
</feature>
<dbReference type="Pfam" id="PF17921">
    <property type="entry name" value="Integrase_H2C2"/>
    <property type="match status" value="1"/>
</dbReference>
<accession>A0A8S1D2J1</accession>
<dbReference type="Gene3D" id="3.30.70.270">
    <property type="match status" value="2"/>
</dbReference>
<dbReference type="InterPro" id="IPR041588">
    <property type="entry name" value="Integrase_H2C2"/>
</dbReference>
<dbReference type="Gene3D" id="3.10.20.370">
    <property type="match status" value="1"/>
</dbReference>
<dbReference type="InterPro" id="IPR043502">
    <property type="entry name" value="DNA/RNA_pol_sf"/>
</dbReference>
<name>A0A8S1D2J1_9INSE</name>
<evidence type="ECO:0000256" key="2">
    <source>
        <dbReference type="ARBA" id="ARBA00022679"/>
    </source>
</evidence>
<evidence type="ECO:0000256" key="7">
    <source>
        <dbReference type="ARBA" id="ARBA00022918"/>
    </source>
</evidence>
<dbReference type="PANTHER" id="PTHR37984">
    <property type="entry name" value="PROTEIN CBG26694"/>
    <property type="match status" value="1"/>
</dbReference>
<evidence type="ECO:0000256" key="4">
    <source>
        <dbReference type="ARBA" id="ARBA00022722"/>
    </source>
</evidence>
<keyword evidence="11" id="KW-1185">Reference proteome</keyword>
<dbReference type="PANTHER" id="PTHR37984:SF5">
    <property type="entry name" value="PROTEIN NYNRIN-LIKE"/>
    <property type="match status" value="1"/>
</dbReference>
<dbReference type="InterPro" id="IPR043128">
    <property type="entry name" value="Rev_trsase/Diguanyl_cyclase"/>
</dbReference>
<dbReference type="InterPro" id="IPR050951">
    <property type="entry name" value="Retrovirus_Pol_polyprotein"/>
</dbReference>
<dbReference type="GO" id="GO:0016787">
    <property type="term" value="F:hydrolase activity"/>
    <property type="evidence" value="ECO:0007669"/>
    <property type="project" value="UniProtKB-KW"/>
</dbReference>
<dbReference type="EMBL" id="CADEPI010000101">
    <property type="protein sequence ID" value="CAB3374634.1"/>
    <property type="molecule type" value="Genomic_DNA"/>
</dbReference>
<dbReference type="FunFam" id="1.10.340.70:FF:000001">
    <property type="entry name" value="Retrovirus-related Pol polyprotein from transposon gypsy-like Protein"/>
    <property type="match status" value="1"/>
</dbReference>
<feature type="domain" description="Integrase catalytic" evidence="9">
    <location>
        <begin position="410"/>
        <end position="573"/>
    </location>
</feature>
<dbReference type="FunFam" id="3.30.70.270:FF:000020">
    <property type="entry name" value="Transposon Tf2-6 polyprotein-like Protein"/>
    <property type="match status" value="1"/>
</dbReference>
<dbReference type="Pfam" id="PF00665">
    <property type="entry name" value="rve"/>
    <property type="match status" value="1"/>
</dbReference>
<dbReference type="SUPFAM" id="SSF56672">
    <property type="entry name" value="DNA/RNA polymerases"/>
    <property type="match status" value="1"/>
</dbReference>
<evidence type="ECO:0000313" key="10">
    <source>
        <dbReference type="EMBL" id="CAB3374634.1"/>
    </source>
</evidence>
<dbReference type="GO" id="GO:0042575">
    <property type="term" value="C:DNA polymerase complex"/>
    <property type="evidence" value="ECO:0007669"/>
    <property type="project" value="UniProtKB-ARBA"/>
</dbReference>
<dbReference type="InterPro" id="IPR036397">
    <property type="entry name" value="RNaseH_sf"/>
</dbReference>
<dbReference type="GO" id="GO:0003964">
    <property type="term" value="F:RNA-directed DNA polymerase activity"/>
    <property type="evidence" value="ECO:0007669"/>
    <property type="project" value="UniProtKB-KW"/>
</dbReference>
<protein>
    <recommendedName>
        <fullName evidence="1">RNA-directed DNA polymerase</fullName>
        <ecNumber evidence="1">2.7.7.49</ecNumber>
    </recommendedName>
</protein>
<dbReference type="Pfam" id="PF00078">
    <property type="entry name" value="RVT_1"/>
    <property type="match status" value="1"/>
</dbReference>
<dbReference type="InterPro" id="IPR041373">
    <property type="entry name" value="RT_RNaseH"/>
</dbReference>
<evidence type="ECO:0000256" key="6">
    <source>
        <dbReference type="ARBA" id="ARBA00022801"/>
    </source>
</evidence>
<sequence>MDDLVVSSQNISEHLETLEWVFEQLRSAKLKLKPAKCFFLRDEVSLLGHRVSGQGTRPDPKNVKAIAKFPTPKDKKSLRSWIGMVNYFRRYIKGFSSIIKVLTDMTRDDTPFVWSEQCARAFAQINEELQRPPLLRLPDFTKKFIVSSDASGFALGATLEQEFEDGMHPVAFASRKLKKAELNYHTTERECLGVIFAVREFDVYLKGRPFILKTDHMCLKWLLTTSQIKGGKLARWVAELFEYDYTVQHLAGNKNIVADALSRVEVNTISLSTEDQQGAVNHFNDFSHVWDREAIRAAQHKDDHCSRIIRTLSNAPASATSPYFIDSGGILFFRDEIGPRLCVPAEMKEKVLEVCHDLPTGAHKGEFRMFHDIKLRFYWPGWHQDVREHCALCKSCVQKKGKAMPSLLFRPTAPVIWRAQRIAIDVKGPLPLSKKRNRYIITFVDVFTHWPEAAAVSKIDAVTVAEQLIDKIISRYGVPFELLSDRGTNFTSAVIAAVAKLLKMRQIFTSPYHPQGNGVLERTHQQYGNFIHQFCCNGEGDWEENLPFILMSIRNSPNRTTGLTPHKMMFGTEMELPWDDIVHPDGVPFLPTKDPEIYADQLRARLKMAQAAGLQLSEATKEKYTSRGKIPVFNEGDTVYRREMRPGKGQDGTKWRGPYVVRARRSDVTYELELLNPREREQRKCTAHVSHLRPCGRLNSVPMGTTLPPRAQAPAAADEQPAVPPACTPPSEQTEGENAPAAAATQPKEAPATSGDSVVPNVEPATQAAEETIDPGAELAREQDEEAPGPAPCAEEMPTPRRRGRPRKGEKVERTRNEPSPEEPEGRNVGTHNLRPRRARKTDSDSM</sequence>
<organism evidence="10 11">
    <name type="scientific">Cloeon dipterum</name>
    <dbReference type="NCBI Taxonomy" id="197152"/>
    <lineage>
        <taxon>Eukaryota</taxon>
        <taxon>Metazoa</taxon>
        <taxon>Ecdysozoa</taxon>
        <taxon>Arthropoda</taxon>
        <taxon>Hexapoda</taxon>
        <taxon>Insecta</taxon>
        <taxon>Pterygota</taxon>
        <taxon>Palaeoptera</taxon>
        <taxon>Ephemeroptera</taxon>
        <taxon>Pisciforma</taxon>
        <taxon>Baetidae</taxon>
        <taxon>Cloeon</taxon>
    </lineage>
</organism>
<evidence type="ECO:0000256" key="8">
    <source>
        <dbReference type="SAM" id="MobiDB-lite"/>
    </source>
</evidence>
<keyword evidence="5" id="KW-0255">Endonuclease</keyword>
<dbReference type="GO" id="GO:0015074">
    <property type="term" value="P:DNA integration"/>
    <property type="evidence" value="ECO:0007669"/>
    <property type="project" value="InterPro"/>
</dbReference>
<evidence type="ECO:0000256" key="5">
    <source>
        <dbReference type="ARBA" id="ARBA00022759"/>
    </source>
</evidence>
<keyword evidence="3" id="KW-0548">Nucleotidyltransferase</keyword>
<comment type="caution">
    <text evidence="10">The sequence shown here is derived from an EMBL/GenBank/DDBJ whole genome shotgun (WGS) entry which is preliminary data.</text>
</comment>
<reference evidence="10 11" key="1">
    <citation type="submission" date="2020-04" db="EMBL/GenBank/DDBJ databases">
        <authorList>
            <person name="Alioto T."/>
            <person name="Alioto T."/>
            <person name="Gomez Garrido J."/>
        </authorList>
    </citation>
    <scope>NUCLEOTIDE SEQUENCE [LARGE SCALE GENOMIC DNA]</scope>
</reference>
<keyword evidence="2" id="KW-0808">Transferase</keyword>
<dbReference type="FunFam" id="3.10.20.370:FF:000001">
    <property type="entry name" value="Retrovirus-related Pol polyprotein from transposon 17.6-like protein"/>
    <property type="match status" value="1"/>
</dbReference>
<dbReference type="Gene3D" id="1.10.340.70">
    <property type="match status" value="1"/>
</dbReference>
<feature type="compositionally biased region" description="Low complexity" evidence="8">
    <location>
        <begin position="708"/>
        <end position="721"/>
    </location>
</feature>
<dbReference type="EC" id="2.7.7.49" evidence="1"/>
<evidence type="ECO:0000256" key="1">
    <source>
        <dbReference type="ARBA" id="ARBA00012493"/>
    </source>
</evidence>
<dbReference type="PROSITE" id="PS50994">
    <property type="entry name" value="INTEGRASE"/>
    <property type="match status" value="1"/>
</dbReference>
<keyword evidence="6" id="KW-0378">Hydrolase</keyword>
<dbReference type="Gene3D" id="3.30.420.10">
    <property type="entry name" value="Ribonuclease H-like superfamily/Ribonuclease H"/>
    <property type="match status" value="1"/>
</dbReference>
<dbReference type="FunFam" id="3.30.420.10:FF:000032">
    <property type="entry name" value="Retrovirus-related Pol polyprotein from transposon 297-like Protein"/>
    <property type="match status" value="1"/>
</dbReference>
<dbReference type="SUPFAM" id="SSF53098">
    <property type="entry name" value="Ribonuclease H-like"/>
    <property type="match status" value="1"/>
</dbReference>
<keyword evidence="4" id="KW-0540">Nuclease</keyword>
<dbReference type="GO" id="GO:0003676">
    <property type="term" value="F:nucleic acid binding"/>
    <property type="evidence" value="ECO:0007669"/>
    <property type="project" value="InterPro"/>
</dbReference>
<evidence type="ECO:0000256" key="3">
    <source>
        <dbReference type="ARBA" id="ARBA00022695"/>
    </source>
</evidence>
<dbReference type="Pfam" id="PF17917">
    <property type="entry name" value="RT_RNaseH"/>
    <property type="match status" value="1"/>
</dbReference>
<feature type="region of interest" description="Disordered" evidence="8">
    <location>
        <begin position="696"/>
        <end position="847"/>
    </location>
</feature>
<dbReference type="InterPro" id="IPR000477">
    <property type="entry name" value="RT_dom"/>
</dbReference>
<feature type="compositionally biased region" description="Low complexity" evidence="8">
    <location>
        <begin position="736"/>
        <end position="753"/>
    </location>
</feature>
<dbReference type="InterPro" id="IPR012337">
    <property type="entry name" value="RNaseH-like_sf"/>
</dbReference>
<gene>
    <name evidence="10" type="ORF">CLODIP_2_CD13503</name>
</gene>